<dbReference type="KEGG" id="pswu:SY83_04290"/>
<dbReference type="EMBL" id="CP011388">
    <property type="protein sequence ID" value="ANE45647.1"/>
    <property type="molecule type" value="Genomic_DNA"/>
</dbReference>
<dbReference type="Proteomes" id="UP000076927">
    <property type="component" value="Chromosome"/>
</dbReference>
<evidence type="ECO:0000313" key="3">
    <source>
        <dbReference type="Proteomes" id="UP000076927"/>
    </source>
</evidence>
<feature type="transmembrane region" description="Helical" evidence="1">
    <location>
        <begin position="89"/>
        <end position="106"/>
    </location>
</feature>
<keyword evidence="1" id="KW-1133">Transmembrane helix</keyword>
<organism evidence="2 3">
    <name type="scientific">Paenibacillus swuensis</name>
    <dbReference type="NCBI Taxonomy" id="1178515"/>
    <lineage>
        <taxon>Bacteria</taxon>
        <taxon>Bacillati</taxon>
        <taxon>Bacillota</taxon>
        <taxon>Bacilli</taxon>
        <taxon>Bacillales</taxon>
        <taxon>Paenibacillaceae</taxon>
        <taxon>Paenibacillus</taxon>
    </lineage>
</organism>
<gene>
    <name evidence="2" type="ORF">SY83_04290</name>
</gene>
<accession>A0A172TFJ0</accession>
<protein>
    <submittedName>
        <fullName evidence="2">Uncharacterized protein</fullName>
    </submittedName>
</protein>
<keyword evidence="1" id="KW-0812">Transmembrane</keyword>
<dbReference type="PATRIC" id="fig|1178515.4.peg.859"/>
<proteinExistence type="predicted"/>
<name>A0A172TFJ0_9BACL</name>
<keyword evidence="3" id="KW-1185">Reference proteome</keyword>
<keyword evidence="1" id="KW-0472">Membrane</keyword>
<reference evidence="2 3" key="1">
    <citation type="submission" date="2015-01" db="EMBL/GenBank/DDBJ databases">
        <title>Paenibacillus swuensis/DY6/whole genome sequencing.</title>
        <authorList>
            <person name="Kim M.K."/>
            <person name="Srinivasan S."/>
            <person name="Lee J.-J."/>
        </authorList>
    </citation>
    <scope>NUCLEOTIDE SEQUENCE [LARGE SCALE GENOMIC DNA]</scope>
    <source>
        <strain evidence="2 3">DY6</strain>
    </source>
</reference>
<evidence type="ECO:0000313" key="2">
    <source>
        <dbReference type="EMBL" id="ANE45647.1"/>
    </source>
</evidence>
<dbReference type="AlphaFoldDB" id="A0A172TFJ0"/>
<dbReference type="RefSeq" id="WP_068604567.1">
    <property type="nucleotide sequence ID" value="NZ_CP011388.1"/>
</dbReference>
<feature type="transmembrane region" description="Helical" evidence="1">
    <location>
        <begin position="27"/>
        <end position="46"/>
    </location>
</feature>
<evidence type="ECO:0000256" key="1">
    <source>
        <dbReference type="SAM" id="Phobius"/>
    </source>
</evidence>
<sequence length="111" mass="12457">MLFQAGCILAIVLITFMLKKKGIRQPFSKGIALALGFSLLAVACLGQNYTQSLIPEVNDGIGISNPVAYWIIGEVRWTHELFKKTFEQYIYITLLLLAAYPIVRVAENKHE</sequence>